<dbReference type="Proteomes" id="UP001501057">
    <property type="component" value="Unassembled WGS sequence"/>
</dbReference>
<dbReference type="InterPro" id="IPR018768">
    <property type="entry name" value="DUF2344"/>
</dbReference>
<dbReference type="Pfam" id="PF10105">
    <property type="entry name" value="DUF2344"/>
    <property type="match status" value="1"/>
</dbReference>
<dbReference type="RefSeq" id="WP_344200013.1">
    <property type="nucleotide sequence ID" value="NZ_BAAAME010000004.1"/>
</dbReference>
<comment type="caution">
    <text evidence="2">The sequence shown here is derived from an EMBL/GenBank/DDBJ whole genome shotgun (WGS) entry which is preliminary data.</text>
</comment>
<proteinExistence type="predicted"/>
<evidence type="ECO:0000313" key="3">
    <source>
        <dbReference type="Proteomes" id="UP001501057"/>
    </source>
</evidence>
<sequence length="237" mass="25216">MSTTLEGTPNPEAPNPQLPIVQKLRVRYAKRGRLRFTSHRDFGRALERAVRRARVPIGYSSGFTPHPKISYANAAPTGAASEAEFLEIGLTQVCDPDQVRASLDAALPPGLDIVAVVPAPEGTFADRLEASLWSVRVAGATGLEEAAMAFLAADDVAVERMTKRGLRDIDVRAAVVSVVVRDGDVVDAVVHSTIPTVRPDDVIQALRQFGAEIPGAPVATRVEQGPLVDGTVQDPLA</sequence>
<dbReference type="EMBL" id="BAAAME010000004">
    <property type="protein sequence ID" value="GAA1737331.1"/>
    <property type="molecule type" value="Genomic_DNA"/>
</dbReference>
<dbReference type="NCBIfam" id="TIGR03936">
    <property type="entry name" value="sam_1_link_chp"/>
    <property type="match status" value="1"/>
</dbReference>
<accession>A0ABN2JS58</accession>
<keyword evidence="3" id="KW-1185">Reference proteome</keyword>
<evidence type="ECO:0000313" key="2">
    <source>
        <dbReference type="EMBL" id="GAA1737331.1"/>
    </source>
</evidence>
<organism evidence="2 3">
    <name type="scientific">Aeromicrobium alkaliterrae</name>
    <dbReference type="NCBI Taxonomy" id="302168"/>
    <lineage>
        <taxon>Bacteria</taxon>
        <taxon>Bacillati</taxon>
        <taxon>Actinomycetota</taxon>
        <taxon>Actinomycetes</taxon>
        <taxon>Propionibacteriales</taxon>
        <taxon>Nocardioidaceae</taxon>
        <taxon>Aeromicrobium</taxon>
    </lineage>
</organism>
<evidence type="ECO:0000259" key="1">
    <source>
        <dbReference type="Pfam" id="PF10105"/>
    </source>
</evidence>
<protein>
    <submittedName>
        <fullName evidence="2">TIGR03936 family radical SAM-associated protein</fullName>
    </submittedName>
</protein>
<gene>
    <name evidence="2" type="ORF">GCM10009710_16940</name>
</gene>
<feature type="domain" description="DUF2344" evidence="1">
    <location>
        <begin position="23"/>
        <end position="193"/>
    </location>
</feature>
<reference evidence="2 3" key="1">
    <citation type="journal article" date="2019" name="Int. J. Syst. Evol. Microbiol.">
        <title>The Global Catalogue of Microorganisms (GCM) 10K type strain sequencing project: providing services to taxonomists for standard genome sequencing and annotation.</title>
        <authorList>
            <consortium name="The Broad Institute Genomics Platform"/>
            <consortium name="The Broad Institute Genome Sequencing Center for Infectious Disease"/>
            <person name="Wu L."/>
            <person name="Ma J."/>
        </authorList>
    </citation>
    <scope>NUCLEOTIDE SEQUENCE [LARGE SCALE GENOMIC DNA]</scope>
    <source>
        <strain evidence="2 3">JCM 13518</strain>
    </source>
</reference>
<name>A0ABN2JS58_9ACTN</name>